<evidence type="ECO:0000256" key="5">
    <source>
        <dbReference type="ARBA" id="ARBA00022833"/>
    </source>
</evidence>
<proteinExistence type="predicted"/>
<feature type="compositionally biased region" description="Basic residues" evidence="8">
    <location>
        <begin position="166"/>
        <end position="176"/>
    </location>
</feature>
<keyword evidence="5" id="KW-0862">Zinc</keyword>
<dbReference type="PROSITE" id="PS50157">
    <property type="entry name" value="ZINC_FINGER_C2H2_2"/>
    <property type="match status" value="2"/>
</dbReference>
<dbReference type="FunFam" id="3.30.160.60:FF:001732">
    <property type="entry name" value="Zgc:162936"/>
    <property type="match status" value="1"/>
</dbReference>
<evidence type="ECO:0000256" key="4">
    <source>
        <dbReference type="ARBA" id="ARBA00022771"/>
    </source>
</evidence>
<evidence type="ECO:0000256" key="7">
    <source>
        <dbReference type="PROSITE-ProRule" id="PRU00042"/>
    </source>
</evidence>
<dbReference type="AlphaFoldDB" id="A0AAE0P8A8"/>
<organism evidence="10 11">
    <name type="scientific">Podospora didyma</name>
    <dbReference type="NCBI Taxonomy" id="330526"/>
    <lineage>
        <taxon>Eukaryota</taxon>
        <taxon>Fungi</taxon>
        <taxon>Dikarya</taxon>
        <taxon>Ascomycota</taxon>
        <taxon>Pezizomycotina</taxon>
        <taxon>Sordariomycetes</taxon>
        <taxon>Sordariomycetidae</taxon>
        <taxon>Sordariales</taxon>
        <taxon>Podosporaceae</taxon>
        <taxon>Podospora</taxon>
    </lineage>
</organism>
<evidence type="ECO:0000313" key="11">
    <source>
        <dbReference type="Proteomes" id="UP001285441"/>
    </source>
</evidence>
<feature type="region of interest" description="Disordered" evidence="8">
    <location>
        <begin position="74"/>
        <end position="115"/>
    </location>
</feature>
<dbReference type="InterPro" id="IPR013087">
    <property type="entry name" value="Znf_C2H2_type"/>
</dbReference>
<dbReference type="GO" id="GO:0043565">
    <property type="term" value="F:sequence-specific DNA binding"/>
    <property type="evidence" value="ECO:0007669"/>
    <property type="project" value="UniProtKB-ARBA"/>
</dbReference>
<protein>
    <recommendedName>
        <fullName evidence="9">C2H2-type domain-containing protein</fullName>
    </recommendedName>
</protein>
<keyword evidence="11" id="KW-1185">Reference proteome</keyword>
<feature type="region of interest" description="Disordered" evidence="8">
    <location>
        <begin position="164"/>
        <end position="185"/>
    </location>
</feature>
<dbReference type="Proteomes" id="UP001285441">
    <property type="component" value="Unassembled WGS sequence"/>
</dbReference>
<dbReference type="PROSITE" id="PS00028">
    <property type="entry name" value="ZINC_FINGER_C2H2_1"/>
    <property type="match status" value="2"/>
</dbReference>
<dbReference type="GO" id="GO:0000981">
    <property type="term" value="F:DNA-binding transcription factor activity, RNA polymerase II-specific"/>
    <property type="evidence" value="ECO:0007669"/>
    <property type="project" value="TreeGrafter"/>
</dbReference>
<gene>
    <name evidence="10" type="ORF">B0H63DRAFT_64717</name>
</gene>
<dbReference type="GO" id="GO:0008270">
    <property type="term" value="F:zinc ion binding"/>
    <property type="evidence" value="ECO:0007669"/>
    <property type="project" value="UniProtKB-KW"/>
</dbReference>
<reference evidence="10" key="1">
    <citation type="journal article" date="2023" name="Mol. Phylogenet. Evol.">
        <title>Genome-scale phylogeny and comparative genomics of the fungal order Sordariales.</title>
        <authorList>
            <person name="Hensen N."/>
            <person name="Bonometti L."/>
            <person name="Westerberg I."/>
            <person name="Brannstrom I.O."/>
            <person name="Guillou S."/>
            <person name="Cros-Aarteil S."/>
            <person name="Calhoun S."/>
            <person name="Haridas S."/>
            <person name="Kuo A."/>
            <person name="Mondo S."/>
            <person name="Pangilinan J."/>
            <person name="Riley R."/>
            <person name="LaButti K."/>
            <person name="Andreopoulos B."/>
            <person name="Lipzen A."/>
            <person name="Chen C."/>
            <person name="Yan M."/>
            <person name="Daum C."/>
            <person name="Ng V."/>
            <person name="Clum A."/>
            <person name="Steindorff A."/>
            <person name="Ohm R.A."/>
            <person name="Martin F."/>
            <person name="Silar P."/>
            <person name="Natvig D.O."/>
            <person name="Lalanne C."/>
            <person name="Gautier V."/>
            <person name="Ament-Velasquez S.L."/>
            <person name="Kruys A."/>
            <person name="Hutchinson M.I."/>
            <person name="Powell A.J."/>
            <person name="Barry K."/>
            <person name="Miller A.N."/>
            <person name="Grigoriev I.V."/>
            <person name="Debuchy R."/>
            <person name="Gladieux P."/>
            <person name="Hiltunen Thoren M."/>
            <person name="Johannesson H."/>
        </authorList>
    </citation>
    <scope>NUCLEOTIDE SEQUENCE</scope>
    <source>
        <strain evidence="10">CBS 232.78</strain>
    </source>
</reference>
<keyword evidence="2" id="KW-0479">Metal-binding</keyword>
<feature type="domain" description="C2H2-type" evidence="9">
    <location>
        <begin position="150"/>
        <end position="183"/>
    </location>
</feature>
<keyword evidence="3" id="KW-0677">Repeat</keyword>
<dbReference type="PANTHER" id="PTHR24394:SF44">
    <property type="entry name" value="ZINC FINGER PROTEIN 271-LIKE"/>
    <property type="match status" value="1"/>
</dbReference>
<dbReference type="SMART" id="SM00355">
    <property type="entry name" value="ZnF_C2H2"/>
    <property type="match status" value="3"/>
</dbReference>
<evidence type="ECO:0000256" key="3">
    <source>
        <dbReference type="ARBA" id="ARBA00022737"/>
    </source>
</evidence>
<name>A0AAE0P8A8_9PEZI</name>
<dbReference type="InterPro" id="IPR036236">
    <property type="entry name" value="Znf_C2H2_sf"/>
</dbReference>
<evidence type="ECO:0000256" key="8">
    <source>
        <dbReference type="SAM" id="MobiDB-lite"/>
    </source>
</evidence>
<dbReference type="EMBL" id="JAULSW010000001">
    <property type="protein sequence ID" value="KAK3395159.1"/>
    <property type="molecule type" value="Genomic_DNA"/>
</dbReference>
<comment type="subcellular location">
    <subcellularLocation>
        <location evidence="1">Nucleus</location>
    </subcellularLocation>
</comment>
<dbReference type="PANTHER" id="PTHR24394">
    <property type="entry name" value="ZINC FINGER PROTEIN"/>
    <property type="match status" value="1"/>
</dbReference>
<dbReference type="GO" id="GO:0005694">
    <property type="term" value="C:chromosome"/>
    <property type="evidence" value="ECO:0007669"/>
    <property type="project" value="UniProtKB-ARBA"/>
</dbReference>
<sequence length="185" mass="20652">METSDLSLGMNSELLDLAGFDLWSHHSGSGSSSTPDWASQQSTNASASFQVPTFDITGVPTTASNTIASLMETRATRSPPISRPTASGSFTCQQCKGHRPSFTSQGRLRRHQKQSHEKPFTCTFGTCNMRFGARLDLKRHMATHNGEKLFQCPLCQKSFSRMDNLKRHKQSQHGKRIHPDQKGRW</sequence>
<dbReference type="Pfam" id="PF00096">
    <property type="entry name" value="zf-C2H2"/>
    <property type="match status" value="1"/>
</dbReference>
<dbReference type="Gene3D" id="3.30.160.60">
    <property type="entry name" value="Classic Zinc Finger"/>
    <property type="match status" value="2"/>
</dbReference>
<feature type="compositionally biased region" description="Polar residues" evidence="8">
    <location>
        <begin position="84"/>
        <end position="94"/>
    </location>
</feature>
<accession>A0AAE0P8A8</accession>
<evidence type="ECO:0000313" key="10">
    <source>
        <dbReference type="EMBL" id="KAK3395159.1"/>
    </source>
</evidence>
<keyword evidence="4 7" id="KW-0863">Zinc-finger</keyword>
<dbReference type="GO" id="GO:0005634">
    <property type="term" value="C:nucleus"/>
    <property type="evidence" value="ECO:0007669"/>
    <property type="project" value="UniProtKB-SubCell"/>
</dbReference>
<dbReference type="SUPFAM" id="SSF57667">
    <property type="entry name" value="beta-beta-alpha zinc fingers"/>
    <property type="match status" value="1"/>
</dbReference>
<evidence type="ECO:0000256" key="6">
    <source>
        <dbReference type="ARBA" id="ARBA00023242"/>
    </source>
</evidence>
<keyword evidence="6" id="KW-0539">Nucleus</keyword>
<evidence type="ECO:0000256" key="2">
    <source>
        <dbReference type="ARBA" id="ARBA00022723"/>
    </source>
</evidence>
<comment type="caution">
    <text evidence="10">The sequence shown here is derived from an EMBL/GenBank/DDBJ whole genome shotgun (WGS) entry which is preliminary data.</text>
</comment>
<feature type="domain" description="C2H2-type" evidence="9">
    <location>
        <begin position="120"/>
        <end position="149"/>
    </location>
</feature>
<reference evidence="10" key="2">
    <citation type="submission" date="2023-06" db="EMBL/GenBank/DDBJ databases">
        <authorList>
            <consortium name="Lawrence Berkeley National Laboratory"/>
            <person name="Haridas S."/>
            <person name="Hensen N."/>
            <person name="Bonometti L."/>
            <person name="Westerberg I."/>
            <person name="Brannstrom I.O."/>
            <person name="Guillou S."/>
            <person name="Cros-Aarteil S."/>
            <person name="Calhoun S."/>
            <person name="Kuo A."/>
            <person name="Mondo S."/>
            <person name="Pangilinan J."/>
            <person name="Riley R."/>
            <person name="LaButti K."/>
            <person name="Andreopoulos B."/>
            <person name="Lipzen A."/>
            <person name="Chen C."/>
            <person name="Yanf M."/>
            <person name="Daum C."/>
            <person name="Ng V."/>
            <person name="Clum A."/>
            <person name="Steindorff A."/>
            <person name="Ohm R."/>
            <person name="Martin F."/>
            <person name="Silar P."/>
            <person name="Natvig D."/>
            <person name="Lalanne C."/>
            <person name="Gautier V."/>
            <person name="Ament-velasquez S.L."/>
            <person name="Kruys A."/>
            <person name="Hutchinson M.I."/>
            <person name="Powell A.J."/>
            <person name="Barry K."/>
            <person name="Miller A.N."/>
            <person name="Grigoriev I.V."/>
            <person name="Debuchy R."/>
            <person name="Gladieux P."/>
            <person name="Thoren M.H."/>
            <person name="Johannesson H."/>
        </authorList>
    </citation>
    <scope>NUCLEOTIDE SEQUENCE</scope>
    <source>
        <strain evidence="10">CBS 232.78</strain>
    </source>
</reference>
<evidence type="ECO:0000256" key="1">
    <source>
        <dbReference type="ARBA" id="ARBA00004123"/>
    </source>
</evidence>
<evidence type="ECO:0000259" key="9">
    <source>
        <dbReference type="PROSITE" id="PS50157"/>
    </source>
</evidence>
<dbReference type="GO" id="GO:0045893">
    <property type="term" value="P:positive regulation of DNA-templated transcription"/>
    <property type="evidence" value="ECO:0007669"/>
    <property type="project" value="UniProtKB-ARBA"/>
</dbReference>